<gene>
    <name evidence="1" type="ORF">NUZ5A_50733</name>
</gene>
<evidence type="ECO:0000313" key="1">
    <source>
        <dbReference type="EMBL" id="CAE6498006.1"/>
    </source>
</evidence>
<organism evidence="1 2">
    <name type="scientific">Candidatus Nitrosotenuis uzonensis</name>
    <dbReference type="NCBI Taxonomy" id="1407055"/>
    <lineage>
        <taxon>Archaea</taxon>
        <taxon>Nitrososphaerota</taxon>
        <taxon>Candidatus Nitrosotenuis</taxon>
    </lineage>
</organism>
<evidence type="ECO:0000313" key="2">
    <source>
        <dbReference type="Proteomes" id="UP000655759"/>
    </source>
</evidence>
<sequence length="211" mass="24089">MEGIDRLLVNSLSESIRSELTDEKVSRLEKKIAEDFGLGFDEFVYKFGQVRKSLFAFELELKKIEDNILRNFVMLEKHGDETWLVVKNDHLTEVLLKTFADEDKKRILDATREKAESIPRVLTQCGIPNTSGYRKMNQMIDEGFVVPVGLAETFEGKRAILYKSVIQKIHISIDKNDIVTKILVPEEIITSSPLVQLMTETICGAKKRLAN</sequence>
<reference evidence="1" key="1">
    <citation type="submission" date="2021-02" db="EMBL/GenBank/DDBJ databases">
        <authorList>
            <person name="Han P."/>
        </authorList>
    </citation>
    <scope>NUCLEOTIDE SEQUENCE</scope>
    <source>
        <strain evidence="1">Candidatus Nitrosotenuis uzonensis 5A</strain>
    </source>
</reference>
<accession>A0A812F3B4</accession>
<name>A0A812F3B4_9ARCH</name>
<dbReference type="AlphaFoldDB" id="A0A812F3B4"/>
<comment type="caution">
    <text evidence="1">The sequence shown here is derived from an EMBL/GenBank/DDBJ whole genome shotgun (WGS) entry which is preliminary data.</text>
</comment>
<proteinExistence type="predicted"/>
<dbReference type="EMBL" id="CAJNAQ010000005">
    <property type="protein sequence ID" value="CAE6498006.1"/>
    <property type="molecule type" value="Genomic_DNA"/>
</dbReference>
<protein>
    <submittedName>
        <fullName evidence="1">Uncharacterized protein</fullName>
    </submittedName>
</protein>
<dbReference type="Proteomes" id="UP000655759">
    <property type="component" value="Unassembled WGS sequence"/>
</dbReference>